<protein>
    <recommendedName>
        <fullName evidence="5">Carbonic anhydrase</fullName>
        <ecNumber evidence="5">4.2.1.1</ecNumber>
    </recommendedName>
    <alternativeName>
        <fullName evidence="5">Carbonate dehydratase</fullName>
    </alternativeName>
</protein>
<dbReference type="InParanoid" id="A0A316VWE2"/>
<comment type="catalytic activity">
    <reaction evidence="5">
        <text>hydrogencarbonate + H(+) = CO2 + H2O</text>
        <dbReference type="Rhea" id="RHEA:10748"/>
        <dbReference type="ChEBI" id="CHEBI:15377"/>
        <dbReference type="ChEBI" id="CHEBI:15378"/>
        <dbReference type="ChEBI" id="CHEBI:16526"/>
        <dbReference type="ChEBI" id="CHEBI:17544"/>
        <dbReference type="EC" id="4.2.1.1"/>
    </reaction>
</comment>
<dbReference type="STRING" id="1522189.A0A316VWE2"/>
<dbReference type="GO" id="GO:0004089">
    <property type="term" value="F:carbonate dehydratase activity"/>
    <property type="evidence" value="ECO:0007669"/>
    <property type="project" value="UniProtKB-UniRule"/>
</dbReference>
<dbReference type="InterPro" id="IPR001765">
    <property type="entry name" value="Carbonic_anhydrase"/>
</dbReference>
<dbReference type="GeneID" id="37037533"/>
<evidence type="ECO:0000256" key="4">
    <source>
        <dbReference type="PIRSR" id="PIRSR601765-1"/>
    </source>
</evidence>
<feature type="binding site" evidence="4">
    <location>
        <position position="91"/>
    </location>
    <ligand>
        <name>Zn(2+)</name>
        <dbReference type="ChEBI" id="CHEBI:29105"/>
    </ligand>
</feature>
<evidence type="ECO:0000313" key="7">
    <source>
        <dbReference type="Proteomes" id="UP000245783"/>
    </source>
</evidence>
<feature type="binding site" evidence="4">
    <location>
        <position position="36"/>
    </location>
    <ligand>
        <name>Zn(2+)</name>
        <dbReference type="ChEBI" id="CHEBI:29105"/>
    </ligand>
</feature>
<comment type="cofactor">
    <cofactor evidence="4">
        <name>Zn(2+)</name>
        <dbReference type="ChEBI" id="CHEBI:29105"/>
    </cofactor>
    <text evidence="4">Binds 1 zinc ion per subunit.</text>
</comment>
<gene>
    <name evidence="6" type="ORF">IE81DRAFT_341688</name>
</gene>
<keyword evidence="3 4" id="KW-0862">Zinc</keyword>
<proteinExistence type="inferred from homology"/>
<accession>A0A316VWE2</accession>
<dbReference type="SMART" id="SM00947">
    <property type="entry name" value="Pro_CA"/>
    <property type="match status" value="1"/>
</dbReference>
<organism evidence="6 7">
    <name type="scientific">Ceraceosorus guamensis</name>
    <dbReference type="NCBI Taxonomy" id="1522189"/>
    <lineage>
        <taxon>Eukaryota</taxon>
        <taxon>Fungi</taxon>
        <taxon>Dikarya</taxon>
        <taxon>Basidiomycota</taxon>
        <taxon>Ustilaginomycotina</taxon>
        <taxon>Exobasidiomycetes</taxon>
        <taxon>Ceraceosorales</taxon>
        <taxon>Ceraceosoraceae</taxon>
        <taxon>Ceraceosorus</taxon>
    </lineage>
</organism>
<sequence>MSVAKEVASANQAFVSSRKTGQLPLPPARKLTVLTCMDARIDPVAAFGIKEGDAHVIRNAGARAPDAVRSLVISQQLLGTDTILVIGHSDCGMLTFQTPQAREIVAKQQGSHLDSKGQAELDSLNFLEFPDLHSNVASDVAFLKSNTLIKPNTDISGWVYDVGSGKLSQVA</sequence>
<evidence type="ECO:0000256" key="3">
    <source>
        <dbReference type="ARBA" id="ARBA00022833"/>
    </source>
</evidence>
<evidence type="ECO:0000256" key="1">
    <source>
        <dbReference type="ARBA" id="ARBA00006217"/>
    </source>
</evidence>
<dbReference type="AlphaFoldDB" id="A0A316VWE2"/>
<dbReference type="Proteomes" id="UP000245783">
    <property type="component" value="Unassembled WGS sequence"/>
</dbReference>
<feature type="binding site" evidence="4">
    <location>
        <position position="88"/>
    </location>
    <ligand>
        <name>Zn(2+)</name>
        <dbReference type="ChEBI" id="CHEBI:29105"/>
    </ligand>
</feature>
<evidence type="ECO:0000256" key="2">
    <source>
        <dbReference type="ARBA" id="ARBA00022723"/>
    </source>
</evidence>
<dbReference type="InterPro" id="IPR036874">
    <property type="entry name" value="Carbonic_anhydrase_sf"/>
</dbReference>
<comment type="function">
    <text evidence="5">Reversible hydration of carbon dioxide.</text>
</comment>
<dbReference type="PANTHER" id="PTHR43175">
    <property type="entry name" value="CARBONIC ANHYDRASE"/>
    <property type="match status" value="1"/>
</dbReference>
<dbReference type="Pfam" id="PF00484">
    <property type="entry name" value="Pro_CA"/>
    <property type="match status" value="1"/>
</dbReference>
<evidence type="ECO:0000313" key="6">
    <source>
        <dbReference type="EMBL" id="PWN41936.1"/>
    </source>
</evidence>
<dbReference type="Gene3D" id="3.40.1050.10">
    <property type="entry name" value="Carbonic anhydrase"/>
    <property type="match status" value="1"/>
</dbReference>
<keyword evidence="7" id="KW-1185">Reference proteome</keyword>
<name>A0A316VWE2_9BASI</name>
<dbReference type="OrthoDB" id="10248475at2759"/>
<dbReference type="PANTHER" id="PTHR43175:SF3">
    <property type="entry name" value="CARBON DISULFIDE HYDROLASE"/>
    <property type="match status" value="1"/>
</dbReference>
<evidence type="ECO:0000256" key="5">
    <source>
        <dbReference type="RuleBase" id="RU003956"/>
    </source>
</evidence>
<comment type="similarity">
    <text evidence="1 5">Belongs to the beta-class carbonic anhydrase family.</text>
</comment>
<reference evidence="6 7" key="1">
    <citation type="journal article" date="2018" name="Mol. Biol. Evol.">
        <title>Broad Genomic Sampling Reveals a Smut Pathogenic Ancestry of the Fungal Clade Ustilaginomycotina.</title>
        <authorList>
            <person name="Kijpornyongpan T."/>
            <person name="Mondo S.J."/>
            <person name="Barry K."/>
            <person name="Sandor L."/>
            <person name="Lee J."/>
            <person name="Lipzen A."/>
            <person name="Pangilinan J."/>
            <person name="LaButti K."/>
            <person name="Hainaut M."/>
            <person name="Henrissat B."/>
            <person name="Grigoriev I.V."/>
            <person name="Spatafora J.W."/>
            <person name="Aime M.C."/>
        </authorList>
    </citation>
    <scope>NUCLEOTIDE SEQUENCE [LARGE SCALE GENOMIC DNA]</scope>
    <source>
        <strain evidence="6 7">MCA 4658</strain>
    </source>
</reference>
<dbReference type="EMBL" id="KZ819385">
    <property type="protein sequence ID" value="PWN41936.1"/>
    <property type="molecule type" value="Genomic_DNA"/>
</dbReference>
<keyword evidence="2 4" id="KW-0479">Metal-binding</keyword>
<dbReference type="SUPFAM" id="SSF53056">
    <property type="entry name" value="beta-carbonic anhydrase, cab"/>
    <property type="match status" value="1"/>
</dbReference>
<feature type="binding site" evidence="4">
    <location>
        <position position="38"/>
    </location>
    <ligand>
        <name>Zn(2+)</name>
        <dbReference type="ChEBI" id="CHEBI:29105"/>
    </ligand>
</feature>
<dbReference type="RefSeq" id="XP_025369096.1">
    <property type="nucleotide sequence ID" value="XM_025515663.1"/>
</dbReference>
<keyword evidence="5" id="KW-0456">Lyase</keyword>
<dbReference type="EC" id="4.2.1.1" evidence="5"/>
<dbReference type="GO" id="GO:0008270">
    <property type="term" value="F:zinc ion binding"/>
    <property type="evidence" value="ECO:0007669"/>
    <property type="project" value="UniProtKB-UniRule"/>
</dbReference>
<dbReference type="CDD" id="cd03379">
    <property type="entry name" value="beta_CA_cladeD"/>
    <property type="match status" value="1"/>
</dbReference>